<dbReference type="AlphaFoldDB" id="A0A9W9J5Y6"/>
<dbReference type="CDD" id="cd22189">
    <property type="entry name" value="PGAP4-like_fungal"/>
    <property type="match status" value="1"/>
</dbReference>
<dbReference type="OrthoDB" id="2016523at2759"/>
<organism evidence="2 3">
    <name type="scientific">Penicillium cinerascens</name>
    <dbReference type="NCBI Taxonomy" id="70096"/>
    <lineage>
        <taxon>Eukaryota</taxon>
        <taxon>Fungi</taxon>
        <taxon>Dikarya</taxon>
        <taxon>Ascomycota</taxon>
        <taxon>Pezizomycotina</taxon>
        <taxon>Eurotiomycetes</taxon>
        <taxon>Eurotiomycetidae</taxon>
        <taxon>Eurotiales</taxon>
        <taxon>Aspergillaceae</taxon>
        <taxon>Penicillium</taxon>
    </lineage>
</organism>
<dbReference type="EMBL" id="JAPQKR010000016">
    <property type="protein sequence ID" value="KAJ5190369.1"/>
    <property type="molecule type" value="Genomic_DNA"/>
</dbReference>
<dbReference type="PANTHER" id="PTHR31410">
    <property type="entry name" value="TRANSMEMBRANE PROTEIN 246"/>
    <property type="match status" value="1"/>
</dbReference>
<gene>
    <name evidence="2" type="ORF">N7498_009354</name>
</gene>
<keyword evidence="1" id="KW-0472">Membrane</keyword>
<evidence type="ECO:0000313" key="2">
    <source>
        <dbReference type="EMBL" id="KAJ5190369.1"/>
    </source>
</evidence>
<keyword evidence="3" id="KW-1185">Reference proteome</keyword>
<name>A0A9W9J5Y6_9EURO</name>
<feature type="transmembrane region" description="Helical" evidence="1">
    <location>
        <begin position="286"/>
        <end position="307"/>
    </location>
</feature>
<dbReference type="InterPro" id="IPR029675">
    <property type="entry name" value="PGAP4"/>
</dbReference>
<reference evidence="2" key="2">
    <citation type="journal article" date="2023" name="IMA Fungus">
        <title>Comparative genomic study of the Penicillium genus elucidates a diverse pangenome and 15 lateral gene transfer events.</title>
        <authorList>
            <person name="Petersen C."/>
            <person name="Sorensen T."/>
            <person name="Nielsen M.R."/>
            <person name="Sondergaard T.E."/>
            <person name="Sorensen J.L."/>
            <person name="Fitzpatrick D.A."/>
            <person name="Frisvad J.C."/>
            <person name="Nielsen K.L."/>
        </authorList>
    </citation>
    <scope>NUCLEOTIDE SEQUENCE</scope>
    <source>
        <strain evidence="2">IBT 15544</strain>
    </source>
</reference>
<evidence type="ECO:0000313" key="3">
    <source>
        <dbReference type="Proteomes" id="UP001150904"/>
    </source>
</evidence>
<feature type="transmembrane region" description="Helical" evidence="1">
    <location>
        <begin position="12"/>
        <end position="29"/>
    </location>
</feature>
<dbReference type="GO" id="GO:0000139">
    <property type="term" value="C:Golgi membrane"/>
    <property type="evidence" value="ECO:0007669"/>
    <property type="project" value="InterPro"/>
</dbReference>
<keyword evidence="1" id="KW-1133">Transmembrane helix</keyword>
<proteinExistence type="predicted"/>
<reference evidence="2" key="1">
    <citation type="submission" date="2022-12" db="EMBL/GenBank/DDBJ databases">
        <authorList>
            <person name="Petersen C."/>
        </authorList>
    </citation>
    <scope>NUCLEOTIDE SEQUENCE</scope>
    <source>
        <strain evidence="2">IBT 15544</strain>
    </source>
</reference>
<keyword evidence="1" id="KW-0812">Transmembrane</keyword>
<evidence type="ECO:0000256" key="1">
    <source>
        <dbReference type="SAM" id="Phobius"/>
    </source>
</evidence>
<dbReference type="RefSeq" id="XP_058303309.1">
    <property type="nucleotide sequence ID" value="XM_058456410.1"/>
</dbReference>
<feature type="transmembrane region" description="Helical" evidence="1">
    <location>
        <begin position="256"/>
        <end position="274"/>
    </location>
</feature>
<dbReference type="Proteomes" id="UP001150904">
    <property type="component" value="Unassembled WGS sequence"/>
</dbReference>
<dbReference type="PANTHER" id="PTHR31410:SF1">
    <property type="entry name" value="POST-GPI ATTACHMENT TO PROTEINS FACTOR 4"/>
    <property type="match status" value="1"/>
</dbReference>
<accession>A0A9W9J5Y6</accession>
<protein>
    <submittedName>
        <fullName evidence="2">Uncharacterized protein</fullName>
    </submittedName>
</protein>
<comment type="caution">
    <text evidence="2">The sequence shown here is derived from an EMBL/GenBank/DDBJ whole genome shotgun (WGS) entry which is preliminary data.</text>
</comment>
<sequence>MTPNMALSRKQLAIGISFSIIYLVLLLLSRSRSARDPGSYFFLPEAGYRPKYSLTRVEESLRYVSGRNHSTRPLPPISSSAKAAQRVDICVGIITAKRPFQQNLDTTMGSILDTLSKDQRSTIALQVLFAQTNPVDHPDYAQPWVSSIADHVLTYDILDAPMSAIKRLERHRDIHRKSLLDYRLALKSCMERTNAQWIVILEDDVLARRDWYENTLKSLQNIIDWRQQGRIRDWLYLRLLYTEKFLGWNSEEWPKYLTFSLLTFMAVAGTLLCARKRSRLVRELATIPFLGITCFVFLPLLIGLIFLSGRVTMRPLKPGLHVMNRYGCCTQAMVFPRDKAPLLMEHLRKMGRERISMAVDTAIEQLADENKLDRLVLVPSQMQHVGAASYKENFKEEDWSKPYRVRGAHGVWSMSFEETYRD</sequence>
<dbReference type="GO" id="GO:0016757">
    <property type="term" value="F:glycosyltransferase activity"/>
    <property type="evidence" value="ECO:0007669"/>
    <property type="project" value="InterPro"/>
</dbReference>
<dbReference type="GO" id="GO:0006506">
    <property type="term" value="P:GPI anchor biosynthetic process"/>
    <property type="evidence" value="ECO:0007669"/>
    <property type="project" value="InterPro"/>
</dbReference>
<dbReference type="GeneID" id="83183711"/>